<dbReference type="Pfam" id="PF00581">
    <property type="entry name" value="Rhodanese"/>
    <property type="match status" value="1"/>
</dbReference>
<keyword evidence="4" id="KW-0560">Oxidoreductase</keyword>
<dbReference type="InterPro" id="IPR013766">
    <property type="entry name" value="Thioredoxin_domain"/>
</dbReference>
<dbReference type="SUPFAM" id="SSF52833">
    <property type="entry name" value="Thioredoxin-like"/>
    <property type="match status" value="1"/>
</dbReference>
<dbReference type="AlphaFoldDB" id="A0A5C6AYW9"/>
<comment type="caution">
    <text evidence="4">The sequence shown here is derived from an EMBL/GenBank/DDBJ whole genome shotgun (WGS) entry which is preliminary data.</text>
</comment>
<evidence type="ECO:0000313" key="5">
    <source>
        <dbReference type="Proteomes" id="UP000320735"/>
    </source>
</evidence>
<dbReference type="InterPro" id="IPR001763">
    <property type="entry name" value="Rhodanese-like_dom"/>
</dbReference>
<dbReference type="Pfam" id="PF00578">
    <property type="entry name" value="AhpC-TSA"/>
    <property type="match status" value="1"/>
</dbReference>
<dbReference type="InterPro" id="IPR011990">
    <property type="entry name" value="TPR-like_helical_dom_sf"/>
</dbReference>
<dbReference type="InterPro" id="IPR000866">
    <property type="entry name" value="AhpC/TSA"/>
</dbReference>
<dbReference type="EMBL" id="SJPP01000004">
    <property type="protein sequence ID" value="TWU05235.1"/>
    <property type="molecule type" value="Genomic_DNA"/>
</dbReference>
<dbReference type="EC" id="1.11.1.15" evidence="4"/>
<feature type="compositionally biased region" description="Basic and acidic residues" evidence="1">
    <location>
        <begin position="481"/>
        <end position="501"/>
    </location>
</feature>
<dbReference type="Gene3D" id="3.40.250.10">
    <property type="entry name" value="Rhodanese-like domain"/>
    <property type="match status" value="1"/>
</dbReference>
<feature type="domain" description="Rhodanese" evidence="2">
    <location>
        <begin position="850"/>
        <end position="943"/>
    </location>
</feature>
<evidence type="ECO:0000256" key="1">
    <source>
        <dbReference type="SAM" id="MobiDB-lite"/>
    </source>
</evidence>
<dbReference type="GO" id="GO:0006950">
    <property type="term" value="P:response to stress"/>
    <property type="evidence" value="ECO:0007669"/>
    <property type="project" value="UniProtKB-ARBA"/>
</dbReference>
<proteinExistence type="predicted"/>
<dbReference type="InterPro" id="IPR036873">
    <property type="entry name" value="Rhodanese-like_dom_sf"/>
</dbReference>
<dbReference type="GO" id="GO:0004601">
    <property type="term" value="F:peroxidase activity"/>
    <property type="evidence" value="ECO:0007669"/>
    <property type="project" value="UniProtKB-KW"/>
</dbReference>
<keyword evidence="5" id="KW-1185">Reference proteome</keyword>
<dbReference type="PROSITE" id="PS51352">
    <property type="entry name" value="THIOREDOXIN_2"/>
    <property type="match status" value="1"/>
</dbReference>
<dbReference type="CDD" id="cd00158">
    <property type="entry name" value="RHOD"/>
    <property type="match status" value="1"/>
</dbReference>
<dbReference type="Gene3D" id="3.40.30.10">
    <property type="entry name" value="Glutaredoxin"/>
    <property type="match status" value="1"/>
</dbReference>
<reference evidence="4 5" key="1">
    <citation type="submission" date="2019-02" db="EMBL/GenBank/DDBJ databases">
        <title>Deep-cultivation of Planctomycetes and their phenomic and genomic characterization uncovers novel biology.</title>
        <authorList>
            <person name="Wiegand S."/>
            <person name="Jogler M."/>
            <person name="Boedeker C."/>
            <person name="Pinto D."/>
            <person name="Vollmers J."/>
            <person name="Rivas-Marin E."/>
            <person name="Kohn T."/>
            <person name="Peeters S.H."/>
            <person name="Heuer A."/>
            <person name="Rast P."/>
            <person name="Oberbeckmann S."/>
            <person name="Bunk B."/>
            <person name="Jeske O."/>
            <person name="Meyerdierks A."/>
            <person name="Storesund J.E."/>
            <person name="Kallscheuer N."/>
            <person name="Luecker S."/>
            <person name="Lage O.M."/>
            <person name="Pohl T."/>
            <person name="Merkel B.J."/>
            <person name="Hornburger P."/>
            <person name="Mueller R.-W."/>
            <person name="Bruemmer F."/>
            <person name="Labrenz M."/>
            <person name="Spormann A.M."/>
            <person name="Op Den Camp H."/>
            <person name="Overmann J."/>
            <person name="Amann R."/>
            <person name="Jetten M.S.M."/>
            <person name="Mascher T."/>
            <person name="Medema M.H."/>
            <person name="Devos D.P."/>
            <person name="Kaster A.-K."/>
            <person name="Ovreas L."/>
            <person name="Rohde M."/>
            <person name="Galperin M.Y."/>
            <person name="Jogler C."/>
        </authorList>
    </citation>
    <scope>NUCLEOTIDE SEQUENCE [LARGE SCALE GENOMIC DNA]</scope>
    <source>
        <strain evidence="4 5">CA54</strain>
    </source>
</reference>
<dbReference type="SMART" id="SM00450">
    <property type="entry name" value="RHOD"/>
    <property type="match status" value="1"/>
</dbReference>
<dbReference type="PANTHER" id="PTHR45588:SF1">
    <property type="entry name" value="WW DOMAIN-CONTAINING PROTEIN"/>
    <property type="match status" value="1"/>
</dbReference>
<evidence type="ECO:0000259" key="3">
    <source>
        <dbReference type="PROSITE" id="PS51352"/>
    </source>
</evidence>
<feature type="domain" description="Thioredoxin" evidence="3">
    <location>
        <begin position="661"/>
        <end position="811"/>
    </location>
</feature>
<evidence type="ECO:0000259" key="2">
    <source>
        <dbReference type="PROSITE" id="PS50206"/>
    </source>
</evidence>
<dbReference type="Gene3D" id="1.25.40.10">
    <property type="entry name" value="Tetratricopeptide repeat domain"/>
    <property type="match status" value="2"/>
</dbReference>
<dbReference type="InterPro" id="IPR036249">
    <property type="entry name" value="Thioredoxin-like_sf"/>
</dbReference>
<name>A0A5C6AYW9_9PLAN</name>
<dbReference type="PROSITE" id="PS50206">
    <property type="entry name" value="RHODANESE_3"/>
    <property type="match status" value="1"/>
</dbReference>
<feature type="compositionally biased region" description="Basic and acidic residues" evidence="1">
    <location>
        <begin position="457"/>
        <end position="472"/>
    </location>
</feature>
<organism evidence="4 5">
    <name type="scientific">Symmachiella macrocystis</name>
    <dbReference type="NCBI Taxonomy" id="2527985"/>
    <lineage>
        <taxon>Bacteria</taxon>
        <taxon>Pseudomonadati</taxon>
        <taxon>Planctomycetota</taxon>
        <taxon>Planctomycetia</taxon>
        <taxon>Planctomycetales</taxon>
        <taxon>Planctomycetaceae</taxon>
        <taxon>Symmachiella</taxon>
    </lineage>
</organism>
<dbReference type="SUPFAM" id="SSF52821">
    <property type="entry name" value="Rhodanese/Cell cycle control phosphatase"/>
    <property type="match status" value="1"/>
</dbReference>
<dbReference type="Proteomes" id="UP000320735">
    <property type="component" value="Unassembled WGS sequence"/>
</dbReference>
<feature type="region of interest" description="Disordered" evidence="1">
    <location>
        <begin position="457"/>
        <end position="501"/>
    </location>
</feature>
<protein>
    <submittedName>
        <fullName evidence="4">Putative peroxiredoxin</fullName>
        <ecNumber evidence="4">1.11.1.15</ecNumber>
    </submittedName>
</protein>
<dbReference type="SUPFAM" id="SSF48452">
    <property type="entry name" value="TPR-like"/>
    <property type="match status" value="1"/>
</dbReference>
<gene>
    <name evidence="4" type="primary">bcp_5</name>
    <name evidence="4" type="ORF">CA54_59230</name>
</gene>
<evidence type="ECO:0000313" key="4">
    <source>
        <dbReference type="EMBL" id="TWU05235.1"/>
    </source>
</evidence>
<sequence>MHCFRPVSRSFLSKSDYRRVDLSKRDLTTLGIGLFVALVLSASNLVAAEPVEAQAKPEVEQAEATDDLAEILAGHSYHGEVFNEGPRQKAYLMGGTGHVDFPVTTKNEEAQKFIDQGLGQLYGFWNFEAERSFRQAAALDPDCAMAYWGAAMANLGNQERAQGFITEADKRKEQASQREVMYIKAIKAYVTADEDKKEKRNNAYTKALENLILEFPDDREAKALLALHLYKSKNSSTSYFAVDSLLQDVFDAEPMHSAHHFRIHLWDHRHPEKAIPSAALCGQTSPSIAHMWHMPGHIFSRLKRYHDAAWQQEASARVDHAHMMRDRVMPDQIENFAHNNEWFIRNLIHVGRVHDAVDLAKNMTELPRHPRYNSFEKKGSSKYGRQRLFQVLRTYELWDDIIALSQTPYLEPTDVDEEQIQRLRHLGMAYFLTGDVNQGREQIAAVQSRLDAKLQEQKDAVHAAEEKAKATDVEEQATTSSDDKQAKQEGSDKKSNKDDAVTKARNQFNSEIKELKSTLNALKGYEAVSQGEYQNAYKLLKKADDVDPLYLAKVQWLTGDKDEQDKAEKSIRKEVKSNENEVHPLAILVETLWQSGKKKEAREVFEELRKLSAAIDLDVPVFARLTPIAEELEYPADWRVAATPALDIGKRPPLDSLGPFRWRPSPSQEWALKDAEGKIRSSAEFKGQPHIVIFYLGSGCLHCAKQLQAFAPKVSDFEAAGLSMVAISTDDQKGLKVSIDNYDKKGMPIPLVSNSDLDVFKAYRVYDDFENQPLHGTFIIDGDGKVLWQDISYEPFMDAEFVLKEATRLLGNTWDDEQEKQKTGAGKQAATFHPSGHTTDSLETVHQRLADKSAVLVDVREQGEWDAGHLETAVLVPLSELKRDAANQKFAEQLMKTLPLGKIIYCHCQSGARVLAASLLFKELGYDVRPLKAGYGQLLKAGIP</sequence>
<dbReference type="PANTHER" id="PTHR45588">
    <property type="entry name" value="TPR DOMAIN-CONTAINING PROTEIN"/>
    <property type="match status" value="1"/>
</dbReference>
<keyword evidence="4" id="KW-0575">Peroxidase</keyword>
<accession>A0A5C6AYW9</accession>